<dbReference type="Pfam" id="PF00641">
    <property type="entry name" value="Zn_ribbon_RanBP"/>
    <property type="match status" value="2"/>
</dbReference>
<dbReference type="SMART" id="SM00547">
    <property type="entry name" value="ZnF_RBZ"/>
    <property type="match status" value="2"/>
</dbReference>
<dbReference type="InterPro" id="IPR036443">
    <property type="entry name" value="Znf_RanBP2_sf"/>
</dbReference>
<keyword evidence="2 4" id="KW-0863">Zinc-finger</keyword>
<dbReference type="Gene3D" id="4.10.1060.10">
    <property type="entry name" value="Zinc finger, RanBP2-type"/>
    <property type="match status" value="2"/>
</dbReference>
<dbReference type="PANTHER" id="PTHR34222">
    <property type="entry name" value="GAG_PRE-INTEGRS DOMAIN-CONTAINING PROTEIN"/>
    <property type="match status" value="1"/>
</dbReference>
<evidence type="ECO:0000256" key="2">
    <source>
        <dbReference type="ARBA" id="ARBA00022771"/>
    </source>
</evidence>
<reference evidence="6" key="1">
    <citation type="submission" date="2015-07" db="EMBL/GenBank/DDBJ databases">
        <title>Transcriptome Assembly of Anthurium amnicola.</title>
        <authorList>
            <person name="Suzuki J."/>
        </authorList>
    </citation>
    <scope>NUCLEOTIDE SEQUENCE</scope>
</reference>
<dbReference type="InterPro" id="IPR001878">
    <property type="entry name" value="Znf_CCHC"/>
</dbReference>
<dbReference type="EMBL" id="GDJX01019771">
    <property type="protein sequence ID" value="JAT48165.1"/>
    <property type="molecule type" value="Transcribed_RNA"/>
</dbReference>
<sequence length="430" mass="48012">RYGMGMPMRACGMGPRPGPYPDEGFQKKNAGVGHDSDWTCPKCGNKNYSFRAVCNMRKCDTPRPATEDSKSEISINSKPKIPEGSWKCEKCDNINYPFRTKCNRQNCGAERPAETNKAIGIAREDNQGLEQFGCMCQSQSPKVFAGERVGTGHNGRIVGSSSAFDPPADRQVMSWLLNSMQHSLNQSLLFLNDAKEMWNKIENVSKSNCAARVFQLREELRLCNQGEMSFSEYYASLCKLWEELMFCRPPSSCCPRGALEQRKQAEEDRIFDLLSGLNPQYSNIREQILSQATLPPLHDVYSMLNEGCPEKQQEFSMHPSLIDSEWFSLDSESQSQIQGCCACECAFGGDGCVSGGSKQQEKCARCGQFGHLKDSCWHLFGQSTHCLSTIAKSRIADNSDCTPDSCVSTRTAESPHFESEIQINDIECML</sequence>
<dbReference type="PROSITE" id="PS50158">
    <property type="entry name" value="ZF_CCHC"/>
    <property type="match status" value="1"/>
</dbReference>
<evidence type="ECO:0000256" key="1">
    <source>
        <dbReference type="ARBA" id="ARBA00022723"/>
    </source>
</evidence>
<feature type="domain" description="CCHC-type" evidence="5">
    <location>
        <begin position="362"/>
        <end position="376"/>
    </location>
</feature>
<dbReference type="GO" id="GO:0008270">
    <property type="term" value="F:zinc ion binding"/>
    <property type="evidence" value="ECO:0007669"/>
    <property type="project" value="UniProtKB-KW"/>
</dbReference>
<keyword evidence="1" id="KW-0479">Metal-binding</keyword>
<accession>A0A1D1Y0J8</accession>
<evidence type="ECO:0000259" key="5">
    <source>
        <dbReference type="PROSITE" id="PS50158"/>
    </source>
</evidence>
<name>A0A1D1Y0J8_9ARAE</name>
<dbReference type="PANTHER" id="PTHR34222:SF79">
    <property type="entry name" value="RETROVIRUS-RELATED POL POLYPROTEIN FROM TRANSPOSON TNT 1-94"/>
    <property type="match status" value="1"/>
</dbReference>
<evidence type="ECO:0000256" key="4">
    <source>
        <dbReference type="PROSITE-ProRule" id="PRU00047"/>
    </source>
</evidence>
<dbReference type="SUPFAM" id="SSF90209">
    <property type="entry name" value="Ran binding protein zinc finger-like"/>
    <property type="match status" value="2"/>
</dbReference>
<dbReference type="GO" id="GO:0003676">
    <property type="term" value="F:nucleic acid binding"/>
    <property type="evidence" value="ECO:0007669"/>
    <property type="project" value="InterPro"/>
</dbReference>
<organism evidence="6">
    <name type="scientific">Anthurium amnicola</name>
    <dbReference type="NCBI Taxonomy" id="1678845"/>
    <lineage>
        <taxon>Eukaryota</taxon>
        <taxon>Viridiplantae</taxon>
        <taxon>Streptophyta</taxon>
        <taxon>Embryophyta</taxon>
        <taxon>Tracheophyta</taxon>
        <taxon>Spermatophyta</taxon>
        <taxon>Magnoliopsida</taxon>
        <taxon>Liliopsida</taxon>
        <taxon>Araceae</taxon>
        <taxon>Pothoideae</taxon>
        <taxon>Potheae</taxon>
        <taxon>Anthurium</taxon>
    </lineage>
</organism>
<keyword evidence="3" id="KW-0862">Zinc</keyword>
<evidence type="ECO:0000313" key="6">
    <source>
        <dbReference type="EMBL" id="JAT48165.1"/>
    </source>
</evidence>
<proteinExistence type="predicted"/>
<dbReference type="AlphaFoldDB" id="A0A1D1Y0J8"/>
<feature type="non-terminal residue" evidence="6">
    <location>
        <position position="1"/>
    </location>
</feature>
<protein>
    <submittedName>
        <fullName evidence="6">RanBP2-type zinc finger protein At1g67325</fullName>
    </submittedName>
</protein>
<dbReference type="InterPro" id="IPR001876">
    <property type="entry name" value="Znf_RanBP2"/>
</dbReference>
<evidence type="ECO:0000256" key="3">
    <source>
        <dbReference type="ARBA" id="ARBA00022833"/>
    </source>
</evidence>
<gene>
    <name evidence="6" type="primary">At1g67325_5</name>
    <name evidence="6" type="ORF">g.92817</name>
</gene>